<evidence type="ECO:0000313" key="2">
    <source>
        <dbReference type="Proteomes" id="UP000316562"/>
    </source>
</evidence>
<comment type="caution">
    <text evidence="1">The sequence shown here is derived from an EMBL/GenBank/DDBJ whole genome shotgun (WGS) entry which is preliminary data.</text>
</comment>
<evidence type="ECO:0000313" key="1">
    <source>
        <dbReference type="EMBL" id="RZD16688.1"/>
    </source>
</evidence>
<dbReference type="Proteomes" id="UP000316562">
    <property type="component" value="Unassembled WGS sequence"/>
</dbReference>
<organism evidence="1 2">
    <name type="scientific">Acididesulfobacter guangdongensis</name>
    <dbReference type="NCBI Taxonomy" id="2597225"/>
    <lineage>
        <taxon>Bacteria</taxon>
        <taxon>Deltaproteobacteria</taxon>
        <taxon>Candidatus Acidulodesulfobacterales</taxon>
        <taxon>Candidatus Acididesulfobacter</taxon>
    </lineage>
</organism>
<gene>
    <name evidence="1" type="ORF">EVJ46_00150</name>
</gene>
<dbReference type="AlphaFoldDB" id="A0A519BHD9"/>
<sequence>MGKQRRVDLSKKDIILFKFLYKHRYANLKAINILYMVKIKTLYARLKKISNFGYIKVLKVKNMENIYTLDIKGYQVLKESFENDIKYFNININRVALNNNANHHLIIAEIGAILNNRNIDYEIDLNIKKTKPDWLLVPDLILIKNKIAFEIELEYKSMIKYEKKLAALQNTKEINKLIYIVRGNANKFKEKLIKIDEYKGGKTLDERIILDETIKKLEVLNLDDFIADIDNSDYI</sequence>
<protein>
    <submittedName>
        <fullName evidence="1">Uncharacterized protein</fullName>
    </submittedName>
</protein>
<name>A0A519BHD9_ACIG2</name>
<reference evidence="1 2" key="1">
    <citation type="journal article" date="2019" name="ISME J.">
        <title>Insights into ecological role of a new deltaproteobacterial order Candidatus Acidulodesulfobacterales by metagenomics and metatranscriptomics.</title>
        <authorList>
            <person name="Tan S."/>
            <person name="Liu J."/>
            <person name="Fang Y."/>
            <person name="Hedlund B.P."/>
            <person name="Lian Z.H."/>
            <person name="Huang L.Y."/>
            <person name="Li J.T."/>
            <person name="Huang L.N."/>
            <person name="Li W.J."/>
            <person name="Jiang H.C."/>
            <person name="Dong H.L."/>
            <person name="Shu W.S."/>
        </authorList>
    </citation>
    <scope>NUCLEOTIDE SEQUENCE [LARGE SCALE GENOMIC DNA]</scope>
    <source>
        <strain evidence="1">AP2</strain>
    </source>
</reference>
<proteinExistence type="predicted"/>
<accession>A0A519BHD9</accession>
<dbReference type="EMBL" id="SGBC01000001">
    <property type="protein sequence ID" value="RZD16688.1"/>
    <property type="molecule type" value="Genomic_DNA"/>
</dbReference>